<reference evidence="3" key="3">
    <citation type="submission" date="2020-10" db="UniProtKB">
        <authorList>
            <consortium name="WormBaseParasite"/>
        </authorList>
    </citation>
    <scope>IDENTIFICATION</scope>
</reference>
<evidence type="ECO:0000313" key="1">
    <source>
        <dbReference type="EMBL" id="CDS22332.1"/>
    </source>
</evidence>
<organism evidence="1">
    <name type="scientific">Echinococcus granulosus</name>
    <name type="common">Hydatid tapeworm</name>
    <dbReference type="NCBI Taxonomy" id="6210"/>
    <lineage>
        <taxon>Eukaryota</taxon>
        <taxon>Metazoa</taxon>
        <taxon>Spiralia</taxon>
        <taxon>Lophotrochozoa</taxon>
        <taxon>Platyhelminthes</taxon>
        <taxon>Cestoda</taxon>
        <taxon>Eucestoda</taxon>
        <taxon>Cyclophyllidea</taxon>
        <taxon>Taeniidae</taxon>
        <taxon>Echinococcus</taxon>
        <taxon>Echinococcus granulosus group</taxon>
    </lineage>
</organism>
<evidence type="ECO:0000313" key="3">
    <source>
        <dbReference type="WBParaSite" id="EgrG_002029700"/>
    </source>
</evidence>
<dbReference type="WBParaSite" id="EgrG_002029700">
    <property type="protein sequence ID" value="EgrG_002029700"/>
    <property type="gene ID" value="EgrG_002029700"/>
</dbReference>
<evidence type="ECO:0000313" key="2">
    <source>
        <dbReference type="Proteomes" id="UP000492820"/>
    </source>
</evidence>
<name>A0A068WXD7_ECHGR</name>
<dbReference type="EMBL" id="LK028586">
    <property type="protein sequence ID" value="CDS22332.1"/>
    <property type="molecule type" value="Genomic_DNA"/>
</dbReference>
<gene>
    <name evidence="1" type="ORF">EgrG_002029700</name>
</gene>
<sequence length="159" mass="18372">MREKRSAAERRLQVSDAGRMLSFEKIIYSSKAPSHMREVSQITGWMSSSTTPPPLLCPPDARRIHDEAIYLSTHFLNPSRKYPSIQPAPIHQSIHPSTATPIRRLRFSSLSLTSIHLWFTHRVFTTISHRSPPLGNTRVSFQGELRLYKIYFMKEAKRQ</sequence>
<accession>A0A068WXD7</accession>
<protein>
    <submittedName>
        <fullName evidence="1 3">Uncharacterized protein</fullName>
    </submittedName>
</protein>
<reference evidence="1" key="2">
    <citation type="submission" date="2014-06" db="EMBL/GenBank/DDBJ databases">
        <authorList>
            <person name="Aslett M."/>
        </authorList>
    </citation>
    <scope>NUCLEOTIDE SEQUENCE</scope>
</reference>
<dbReference type="AlphaFoldDB" id="A0A068WXD7"/>
<reference evidence="1 2" key="1">
    <citation type="journal article" date="2013" name="Nature">
        <title>The genomes of four tapeworm species reveal adaptations to parasitism.</title>
        <authorList>
            <person name="Tsai I.J."/>
            <person name="Zarowiecki M."/>
            <person name="Holroyd N."/>
            <person name="Garciarrubio A."/>
            <person name="Sanchez-Flores A."/>
            <person name="Brooks K.L."/>
            <person name="Tracey A."/>
            <person name="Bobes R.J."/>
            <person name="Fragoso G."/>
            <person name="Sciutto E."/>
            <person name="Aslett M."/>
            <person name="Beasley H."/>
            <person name="Bennett H.M."/>
            <person name="Cai J."/>
            <person name="Camicia F."/>
            <person name="Clark R."/>
            <person name="Cucher M."/>
            <person name="De Silva N."/>
            <person name="Day T.A."/>
            <person name="Deplazes P."/>
            <person name="Estrada K."/>
            <person name="Fernandez C."/>
            <person name="Holland P.W."/>
            <person name="Hou J."/>
            <person name="Hu S."/>
            <person name="Huckvale T."/>
            <person name="Hung S.S."/>
            <person name="Kamenetzky L."/>
            <person name="Keane J.A."/>
            <person name="Kiss F."/>
            <person name="Koziol U."/>
            <person name="Lambert O."/>
            <person name="Liu K."/>
            <person name="Luo X."/>
            <person name="Luo Y."/>
            <person name="Macchiaroli N."/>
            <person name="Nichol S."/>
            <person name="Paps J."/>
            <person name="Parkinson J."/>
            <person name="Pouchkina-Stantcheva N."/>
            <person name="Riddiford N."/>
            <person name="Rosenzvit M."/>
            <person name="Salinas G."/>
            <person name="Wasmuth J.D."/>
            <person name="Zamanian M."/>
            <person name="Zheng Y."/>
            <person name="Cai X."/>
            <person name="Soberon X."/>
            <person name="Olson P.D."/>
            <person name="Laclette J.P."/>
            <person name="Brehm K."/>
            <person name="Berriman M."/>
            <person name="Garciarrubio A."/>
            <person name="Bobes R.J."/>
            <person name="Fragoso G."/>
            <person name="Sanchez-Flores A."/>
            <person name="Estrada K."/>
            <person name="Cevallos M.A."/>
            <person name="Morett E."/>
            <person name="Gonzalez V."/>
            <person name="Portillo T."/>
            <person name="Ochoa-Leyva A."/>
            <person name="Jose M.V."/>
            <person name="Sciutto E."/>
            <person name="Landa A."/>
            <person name="Jimenez L."/>
            <person name="Valdes V."/>
            <person name="Carrero J.C."/>
            <person name="Larralde C."/>
            <person name="Morales-Montor J."/>
            <person name="Limon-Lason J."/>
            <person name="Soberon X."/>
            <person name="Laclette J.P."/>
        </authorList>
    </citation>
    <scope>NUCLEOTIDE SEQUENCE [LARGE SCALE GENOMIC DNA]</scope>
</reference>
<dbReference type="Proteomes" id="UP000492820">
    <property type="component" value="Unassembled WGS sequence"/>
</dbReference>
<proteinExistence type="predicted"/>